<dbReference type="EMBL" id="JIDS01000002">
    <property type="protein sequence ID" value="EZK38773.1"/>
    <property type="molecule type" value="Genomic_DNA"/>
</dbReference>
<dbReference type="Proteomes" id="UP000023806">
    <property type="component" value="Unassembled WGS sequence"/>
</dbReference>
<accession>A0AAD3G5N2</accession>
<protein>
    <submittedName>
        <fullName evidence="1">Uncharacterized protein</fullName>
    </submittedName>
</protein>
<reference evidence="1 2" key="1">
    <citation type="submission" date="2014-03" db="EMBL/GenBank/DDBJ databases">
        <title>The Genome Sequence of Francisella tularensis subsp. tularensis str. SCHU S4 substr. FSC043.</title>
        <authorList>
            <consortium name="The Broad Institute Genomics Platform"/>
            <consortium name="The Broad Institute Genome Sequencing Center for Infectious Disease"/>
            <person name="Chapman S.B."/>
            <person name="Guina T."/>
            <person name="Gelhaus C."/>
            <person name="Comer J."/>
            <person name="Sellati T."/>
            <person name="Sjostedt A."/>
            <person name="Young S.K."/>
            <person name="Zeng Q."/>
            <person name="Gargeya S."/>
            <person name="Abouelleil A."/>
            <person name="Alvarado L."/>
            <person name="Chapman S.B."/>
            <person name="Gainer-Dewar J."/>
            <person name="Goldberg J."/>
            <person name="Griggs A."/>
            <person name="Gujja S."/>
            <person name="Hansen M."/>
            <person name="Howarth C."/>
            <person name="Imamovic A."/>
            <person name="Larimer J."/>
            <person name="Murphy C."/>
            <person name="Naylor J."/>
            <person name="Pearson M."/>
            <person name="Poon T.W."/>
            <person name="Priest M."/>
            <person name="Roberts A."/>
            <person name="Saif S."/>
            <person name="Shea T."/>
            <person name="Sykes S."/>
            <person name="Wortman J."/>
            <person name="Nusbaum C."/>
            <person name="Birren B."/>
        </authorList>
    </citation>
    <scope>NUCLEOTIDE SEQUENCE [LARGE SCALE GENOMIC DNA]</scope>
    <source>
        <strain evidence="1 2">Schu S4</strain>
    </source>
</reference>
<name>A0AAD3G5N2_FRATT</name>
<proteinExistence type="predicted"/>
<sequence length="178" mass="19148">MFAVTSNMYATQVSAQLKIQNNSNAMMHVEMSKELSSKATFEGNTVYDIQPGKVQKVIVLIDYGATGDVQVKVDAQCKFNASIGAVVWELISSGGKHLANFKTEVGCNFAANASAFATLGISQLTSLVANVSFTKSDGLHECSLSEGYINIYPRSSNQVGIDYHIPDTLGGLVWMPNK</sequence>
<organism evidence="1 2">
    <name type="scientific">Francisella tularensis subsp. tularensis str. SCHU S4 substr. FSC237</name>
    <dbReference type="NCBI Taxonomy" id="1341660"/>
    <lineage>
        <taxon>Bacteria</taxon>
        <taxon>Pseudomonadati</taxon>
        <taxon>Pseudomonadota</taxon>
        <taxon>Gammaproteobacteria</taxon>
        <taxon>Thiotrichales</taxon>
        <taxon>Francisellaceae</taxon>
        <taxon>Francisella</taxon>
    </lineage>
</organism>
<comment type="caution">
    <text evidence="1">The sequence shown here is derived from an EMBL/GenBank/DDBJ whole genome shotgun (WGS) entry which is preliminary data.</text>
</comment>
<dbReference type="AlphaFoldDB" id="A0AAD3G5N2"/>
<evidence type="ECO:0000313" key="2">
    <source>
        <dbReference type="Proteomes" id="UP000023806"/>
    </source>
</evidence>
<evidence type="ECO:0000313" key="1">
    <source>
        <dbReference type="EMBL" id="EZK38773.1"/>
    </source>
</evidence>
<gene>
    <name evidence="1" type="ORF">P250_03547</name>
</gene>
<dbReference type="RefSeq" id="WP_003022028.1">
    <property type="nucleotide sequence ID" value="NZ_KK211923.1"/>
</dbReference>